<dbReference type="SUPFAM" id="SSF81338">
    <property type="entry name" value="Aquaporin-like"/>
    <property type="match status" value="1"/>
</dbReference>
<comment type="subcellular location">
    <subcellularLocation>
        <location evidence="1">Membrane</location>
        <topology evidence="1">Multi-pass membrane protein</topology>
    </subcellularLocation>
</comment>
<evidence type="ECO:0000256" key="1">
    <source>
        <dbReference type="ARBA" id="ARBA00004141"/>
    </source>
</evidence>
<reference evidence="6" key="1">
    <citation type="journal article" date="2020" name="Nature">
        <title>Giant virus diversity and host interactions through global metagenomics.</title>
        <authorList>
            <person name="Schulz F."/>
            <person name="Roux S."/>
            <person name="Paez-Espino D."/>
            <person name="Jungbluth S."/>
            <person name="Walsh D.A."/>
            <person name="Denef V.J."/>
            <person name="McMahon K.D."/>
            <person name="Konstantinidis K.T."/>
            <person name="Eloe-Fadrosh E.A."/>
            <person name="Kyrpides N.C."/>
            <person name="Woyke T."/>
        </authorList>
    </citation>
    <scope>NUCLEOTIDE SEQUENCE</scope>
    <source>
        <strain evidence="6">GVMAG-M-3300023174-129</strain>
    </source>
</reference>
<accession>A0A6C0D684</accession>
<dbReference type="GO" id="GO:0016020">
    <property type="term" value="C:membrane"/>
    <property type="evidence" value="ECO:0007669"/>
    <property type="project" value="UniProtKB-SubCell"/>
</dbReference>
<protein>
    <recommendedName>
        <fullName evidence="7">Major intrinsic protein</fullName>
    </recommendedName>
</protein>
<keyword evidence="4 5" id="KW-0472">Membrane</keyword>
<evidence type="ECO:0008006" key="7">
    <source>
        <dbReference type="Google" id="ProtNLM"/>
    </source>
</evidence>
<evidence type="ECO:0000313" key="6">
    <source>
        <dbReference type="EMBL" id="QHT12328.1"/>
    </source>
</evidence>
<keyword evidence="3 5" id="KW-1133">Transmembrane helix</keyword>
<dbReference type="EMBL" id="MN739543">
    <property type="protein sequence ID" value="QHT12328.1"/>
    <property type="molecule type" value="Genomic_DNA"/>
</dbReference>
<dbReference type="AlphaFoldDB" id="A0A6C0D684"/>
<proteinExistence type="predicted"/>
<dbReference type="Gene3D" id="1.20.1080.10">
    <property type="entry name" value="Glycerol uptake facilitator protein"/>
    <property type="match status" value="1"/>
</dbReference>
<evidence type="ECO:0000256" key="3">
    <source>
        <dbReference type="ARBA" id="ARBA00022989"/>
    </source>
</evidence>
<feature type="transmembrane region" description="Helical" evidence="5">
    <location>
        <begin position="68"/>
        <end position="86"/>
    </location>
</feature>
<organism evidence="6">
    <name type="scientific">viral metagenome</name>
    <dbReference type="NCBI Taxonomy" id="1070528"/>
    <lineage>
        <taxon>unclassified sequences</taxon>
        <taxon>metagenomes</taxon>
        <taxon>organismal metagenomes</taxon>
    </lineage>
</organism>
<evidence type="ECO:0000256" key="5">
    <source>
        <dbReference type="SAM" id="Phobius"/>
    </source>
</evidence>
<keyword evidence="2 5" id="KW-0812">Transmembrane</keyword>
<feature type="transmembrane region" description="Helical" evidence="5">
    <location>
        <begin position="12"/>
        <end position="40"/>
    </location>
</feature>
<evidence type="ECO:0000256" key="2">
    <source>
        <dbReference type="ARBA" id="ARBA00022692"/>
    </source>
</evidence>
<sequence length="90" mass="9951">MKTVLPLLSEYFGTFLFVLSVLSLSNPIFVGVFFIIALHLTKPVSGGLMNPALSVVMYLKNKLGLQEMFTYIAIQIAAAISAFYVFKTIQ</sequence>
<evidence type="ECO:0000256" key="4">
    <source>
        <dbReference type="ARBA" id="ARBA00023136"/>
    </source>
</evidence>
<name>A0A6C0D684_9ZZZZ</name>
<dbReference type="InterPro" id="IPR023271">
    <property type="entry name" value="Aquaporin-like"/>
</dbReference>